<evidence type="ECO:0000256" key="1">
    <source>
        <dbReference type="SAM" id="MobiDB-lite"/>
    </source>
</evidence>
<dbReference type="OrthoDB" id="5428901at2759"/>
<evidence type="ECO:0000256" key="2">
    <source>
        <dbReference type="SAM" id="Phobius"/>
    </source>
</evidence>
<evidence type="ECO:0000313" key="4">
    <source>
        <dbReference type="Proteomes" id="UP000481858"/>
    </source>
</evidence>
<feature type="transmembrane region" description="Helical" evidence="2">
    <location>
        <begin position="540"/>
        <end position="558"/>
    </location>
</feature>
<reference evidence="3 4" key="1">
    <citation type="submission" date="2019-12" db="EMBL/GenBank/DDBJ databases">
        <title>Draft genome sequence of the ascomycete Xylaria multiplex DSM 110363.</title>
        <authorList>
            <person name="Buettner E."/>
            <person name="Kellner H."/>
        </authorList>
    </citation>
    <scope>NUCLEOTIDE SEQUENCE [LARGE SCALE GENOMIC DNA]</scope>
    <source>
        <strain evidence="3 4">DSM 110363</strain>
    </source>
</reference>
<sequence>MPVTQGTQSPDHVHHYSSSLNTTTGENHTLYDEIEPNSCRGLERGKPEYRPVALRWPFLAAVLAALVITLVLLSSAINALPLMEDHAKHPAQPAGPSKSTPQSIKATGNVKEKATILGTEKSSQSFLDNSTSLVFVTTIACVSQTYYITYTGQGNYGQIGYQTVTTTVTQITTGSENYGQIGYQTITATVLDQETITKTVTETVKEVIRDTITKTITETMIPLPPLAASHGDLETIWVTKSLIKVTPSVSRGDIGDVVDKTIAVTYIALGSSKVAGSYVSMGNSKSTNVPDNVGEQTTSMVGVVSQVSLTHSGSFETEVITEDPLYYTTRKNFDVDNTLGQYTTEIPVVLIDPSGSPTTTSMAQISVATIEPDGDIVYIGDKIGTLRVTTFLNSGDSPIATLTISPDLIPSLTTTILTGAEGHPTATQIWTVMVTSSPSTEISNEVPTATISTPPVPPETYTIVYYIGPGQYFIGMFLPITITSLIAIFVRIISTNVNYFQPWHSLTHHHGASDRDSLFLQPSGWRSIFRSLRSLSSGEVVPFLANLLLILSAVLIPLSSEAISLDLRGECANEVNTAKNCAWVLSASPFASGACIVILVLMAFKLVLLLVILRKWHLGVYTNPRSICALASLSLNKEVQQLVAGTEAPLRDQHHDLIGRKIFVLRHFQLAAGKTEYGIVALDEPNEVQSRHAHGSDNRVIPLANRPSASASSKRQPSAKPFTLGYIRRLSLLFIISGVLVLVLYYSQNSSDTAFERFIDSDSFGLRFLFTSFGVVISFLWSSFFDSK</sequence>
<dbReference type="AlphaFoldDB" id="A0A7C8ITE4"/>
<dbReference type="EMBL" id="WUBL01000010">
    <property type="protein sequence ID" value="KAF2971841.1"/>
    <property type="molecule type" value="Genomic_DNA"/>
</dbReference>
<feature type="transmembrane region" description="Helical" evidence="2">
    <location>
        <begin position="590"/>
        <end position="613"/>
    </location>
</feature>
<dbReference type="PANTHER" id="PTHR37544:SF3">
    <property type="entry name" value="SPRAY"/>
    <property type="match status" value="1"/>
</dbReference>
<dbReference type="Proteomes" id="UP000481858">
    <property type="component" value="Unassembled WGS sequence"/>
</dbReference>
<evidence type="ECO:0000313" key="3">
    <source>
        <dbReference type="EMBL" id="KAF2971841.1"/>
    </source>
</evidence>
<accession>A0A7C8ITE4</accession>
<keyword evidence="2" id="KW-0472">Membrane</keyword>
<comment type="caution">
    <text evidence="3">The sequence shown here is derived from an EMBL/GenBank/DDBJ whole genome shotgun (WGS) entry which is preliminary data.</text>
</comment>
<feature type="transmembrane region" description="Helical" evidence="2">
    <location>
        <begin position="768"/>
        <end position="785"/>
    </location>
</feature>
<feature type="transmembrane region" description="Helical" evidence="2">
    <location>
        <begin position="730"/>
        <end position="748"/>
    </location>
</feature>
<organism evidence="3 4">
    <name type="scientific">Xylaria multiplex</name>
    <dbReference type="NCBI Taxonomy" id="323545"/>
    <lineage>
        <taxon>Eukaryota</taxon>
        <taxon>Fungi</taxon>
        <taxon>Dikarya</taxon>
        <taxon>Ascomycota</taxon>
        <taxon>Pezizomycotina</taxon>
        <taxon>Sordariomycetes</taxon>
        <taxon>Xylariomycetidae</taxon>
        <taxon>Xylariales</taxon>
        <taxon>Xylariaceae</taxon>
        <taxon>Xylaria</taxon>
    </lineage>
</organism>
<dbReference type="Pfam" id="PF11915">
    <property type="entry name" value="DUF3433"/>
    <property type="match status" value="1"/>
</dbReference>
<feature type="transmembrane region" description="Helical" evidence="2">
    <location>
        <begin position="472"/>
        <end position="493"/>
    </location>
</feature>
<keyword evidence="2" id="KW-1133">Transmembrane helix</keyword>
<dbReference type="PANTHER" id="PTHR37544">
    <property type="entry name" value="SPRAY-RELATED"/>
    <property type="match status" value="1"/>
</dbReference>
<feature type="compositionally biased region" description="Polar residues" evidence="1">
    <location>
        <begin position="1"/>
        <end position="27"/>
    </location>
</feature>
<proteinExistence type="predicted"/>
<feature type="transmembrane region" description="Helical" evidence="2">
    <location>
        <begin position="56"/>
        <end position="77"/>
    </location>
</feature>
<gene>
    <name evidence="3" type="ORF">GQX73_g1757</name>
</gene>
<feature type="region of interest" description="Disordered" evidence="1">
    <location>
        <begin position="1"/>
        <end position="28"/>
    </location>
</feature>
<dbReference type="InterPro" id="IPR021840">
    <property type="entry name" value="DUF3433"/>
</dbReference>
<feature type="compositionally biased region" description="Polar residues" evidence="1">
    <location>
        <begin position="97"/>
        <end position="106"/>
    </location>
</feature>
<dbReference type="InParanoid" id="A0A7C8ITE4"/>
<protein>
    <submittedName>
        <fullName evidence="3">Uncharacterized protein</fullName>
    </submittedName>
</protein>
<feature type="region of interest" description="Disordered" evidence="1">
    <location>
        <begin position="87"/>
        <end position="106"/>
    </location>
</feature>
<keyword evidence="4" id="KW-1185">Reference proteome</keyword>
<name>A0A7C8ITE4_9PEZI</name>
<keyword evidence="2" id="KW-0812">Transmembrane</keyword>